<dbReference type="CDD" id="cd11529">
    <property type="entry name" value="NTP-PPase_MazG_Cterm"/>
    <property type="match status" value="1"/>
</dbReference>
<dbReference type="GO" id="GO:0046081">
    <property type="term" value="P:dUTP catabolic process"/>
    <property type="evidence" value="ECO:0007669"/>
    <property type="project" value="TreeGrafter"/>
</dbReference>
<dbReference type="CDD" id="cd11528">
    <property type="entry name" value="NTP-PPase_MazG_Nterm"/>
    <property type="match status" value="1"/>
</dbReference>
<feature type="domain" description="NTP pyrophosphohydrolase MazG-like" evidence="1">
    <location>
        <begin position="179"/>
        <end position="236"/>
    </location>
</feature>
<sequence>MIDYKLNKADNISDACKNLYEIITALRSPEGCPWDRKQSEKSAAISLIDETYEYIEGCDKKDISMMREEIGDIMINLFLALYISDEKGNFSPADAINEVCEKLIRRHPHVFSDKKAENEKEVLSLWNSVKENIEGKKFEGDKIFSHIPSSLPPLERCYEIQKKMHKVGFDWPDANGALLKVKEELKEVEDAVYENNKEHIEEEIGDLLCSVVNLSRFLDVRATAALERCNRKVEKRFLSVIKKAEERGIDIMSSDLDTLDKIWDEVKAEVRAQ</sequence>
<dbReference type="EC" id="3.6.1.9" evidence="2"/>
<evidence type="ECO:0000259" key="1">
    <source>
        <dbReference type="Pfam" id="PF03819"/>
    </source>
</evidence>
<dbReference type="NCBIfam" id="NF007113">
    <property type="entry name" value="PRK09562.1"/>
    <property type="match status" value="1"/>
</dbReference>
<dbReference type="SUPFAM" id="SSF101386">
    <property type="entry name" value="all-alpha NTP pyrophosphatases"/>
    <property type="match status" value="2"/>
</dbReference>
<proteinExistence type="predicted"/>
<dbReference type="InterPro" id="IPR048011">
    <property type="entry name" value="NTP-PPase_MazG-like_C"/>
</dbReference>
<reference evidence="2" key="1">
    <citation type="journal article" date="2021" name="PeerJ">
        <title>Extensive microbial diversity within the chicken gut microbiome revealed by metagenomics and culture.</title>
        <authorList>
            <person name="Gilroy R."/>
            <person name="Ravi A."/>
            <person name="Getino M."/>
            <person name="Pursley I."/>
            <person name="Horton D.L."/>
            <person name="Alikhan N.F."/>
            <person name="Baker D."/>
            <person name="Gharbi K."/>
            <person name="Hall N."/>
            <person name="Watson M."/>
            <person name="Adriaenssens E.M."/>
            <person name="Foster-Nyarko E."/>
            <person name="Jarju S."/>
            <person name="Secka A."/>
            <person name="Antonio M."/>
            <person name="Oren A."/>
            <person name="Chaudhuri R.R."/>
            <person name="La Ragione R."/>
            <person name="Hildebrand F."/>
            <person name="Pallen M.J."/>
        </authorList>
    </citation>
    <scope>NUCLEOTIDE SEQUENCE</scope>
    <source>
        <strain evidence="2">Gambia11-129</strain>
    </source>
</reference>
<evidence type="ECO:0000313" key="3">
    <source>
        <dbReference type="Proteomes" id="UP000823936"/>
    </source>
</evidence>
<dbReference type="EMBL" id="DXHU01000002">
    <property type="protein sequence ID" value="HIV98226.1"/>
    <property type="molecule type" value="Genomic_DNA"/>
</dbReference>
<organism evidence="2 3">
    <name type="scientific">Candidatus Ornithospirochaeta avicola</name>
    <dbReference type="NCBI Taxonomy" id="2840896"/>
    <lineage>
        <taxon>Bacteria</taxon>
        <taxon>Pseudomonadati</taxon>
        <taxon>Spirochaetota</taxon>
        <taxon>Spirochaetia</taxon>
        <taxon>Spirochaetales</taxon>
        <taxon>Spirochaetaceae</taxon>
        <taxon>Spirochaetaceae incertae sedis</taxon>
        <taxon>Candidatus Ornithospirochaeta</taxon>
    </lineage>
</organism>
<dbReference type="PANTHER" id="PTHR30522">
    <property type="entry name" value="NUCLEOSIDE TRIPHOSPHATE PYROPHOSPHOHYDROLASE"/>
    <property type="match status" value="1"/>
</dbReference>
<dbReference type="Proteomes" id="UP000823936">
    <property type="component" value="Unassembled WGS sequence"/>
</dbReference>
<evidence type="ECO:0000313" key="2">
    <source>
        <dbReference type="EMBL" id="HIV98226.1"/>
    </source>
</evidence>
<dbReference type="GO" id="GO:0046061">
    <property type="term" value="P:dATP catabolic process"/>
    <property type="evidence" value="ECO:0007669"/>
    <property type="project" value="TreeGrafter"/>
</dbReference>
<dbReference type="InterPro" id="IPR011551">
    <property type="entry name" value="NTP_PyrPHydrolase_MazG"/>
</dbReference>
<comment type="caution">
    <text evidence="2">The sequence shown here is derived from an EMBL/GenBank/DDBJ whole genome shotgun (WGS) entry which is preliminary data.</text>
</comment>
<dbReference type="GO" id="GO:0046047">
    <property type="term" value="P:TTP catabolic process"/>
    <property type="evidence" value="ECO:0007669"/>
    <property type="project" value="TreeGrafter"/>
</dbReference>
<keyword evidence="2" id="KW-0378">Hydrolase</keyword>
<feature type="domain" description="NTP pyrophosphohydrolase MazG-like" evidence="1">
    <location>
        <begin position="38"/>
        <end position="111"/>
    </location>
</feature>
<accession>A0A9D1PRA1</accession>
<name>A0A9D1PRA1_9SPIO</name>
<dbReference type="AlphaFoldDB" id="A0A9D1PRA1"/>
<dbReference type="GO" id="GO:0047429">
    <property type="term" value="F:nucleoside triphosphate diphosphatase activity"/>
    <property type="evidence" value="ECO:0007669"/>
    <property type="project" value="UniProtKB-EC"/>
</dbReference>
<dbReference type="InterPro" id="IPR004518">
    <property type="entry name" value="MazG-like_dom"/>
</dbReference>
<protein>
    <submittedName>
        <fullName evidence="2">Nucleoside triphosphate pyrophosphohydrolase</fullName>
        <ecNumber evidence="2">3.6.1.9</ecNumber>
    </submittedName>
</protein>
<dbReference type="NCBIfam" id="TIGR00444">
    <property type="entry name" value="mazG"/>
    <property type="match status" value="1"/>
</dbReference>
<dbReference type="InterPro" id="IPR048015">
    <property type="entry name" value="NTP-PPase_MazG-like_N"/>
</dbReference>
<dbReference type="GO" id="GO:0006203">
    <property type="term" value="P:dGTP catabolic process"/>
    <property type="evidence" value="ECO:0007669"/>
    <property type="project" value="TreeGrafter"/>
</dbReference>
<dbReference type="Gene3D" id="1.10.287.1080">
    <property type="entry name" value="MazG-like"/>
    <property type="match status" value="2"/>
</dbReference>
<gene>
    <name evidence="2" type="primary">mazG</name>
    <name evidence="2" type="ORF">IAB12_00390</name>
</gene>
<dbReference type="GO" id="GO:0046052">
    <property type="term" value="P:UTP catabolic process"/>
    <property type="evidence" value="ECO:0007669"/>
    <property type="project" value="TreeGrafter"/>
</dbReference>
<dbReference type="Pfam" id="PF03819">
    <property type="entry name" value="MazG"/>
    <property type="match status" value="2"/>
</dbReference>
<dbReference type="PANTHER" id="PTHR30522:SF0">
    <property type="entry name" value="NUCLEOSIDE TRIPHOSPHATE PYROPHOSPHOHYDROLASE"/>
    <property type="match status" value="1"/>
</dbReference>
<reference evidence="2" key="2">
    <citation type="submission" date="2021-04" db="EMBL/GenBank/DDBJ databases">
        <authorList>
            <person name="Gilroy R."/>
        </authorList>
    </citation>
    <scope>NUCLEOTIDE SEQUENCE</scope>
    <source>
        <strain evidence="2">Gambia11-129</strain>
    </source>
</reference>
<dbReference type="GO" id="GO:0046076">
    <property type="term" value="P:dTTP catabolic process"/>
    <property type="evidence" value="ECO:0007669"/>
    <property type="project" value="TreeGrafter"/>
</dbReference>